<dbReference type="GeneID" id="70234873"/>
<gene>
    <name evidence="5" type="ORF">OGAPHI_002906</name>
</gene>
<evidence type="ECO:0000313" key="5">
    <source>
        <dbReference type="EMBL" id="KAH3667257.1"/>
    </source>
</evidence>
<feature type="compositionally biased region" description="Low complexity" evidence="3">
    <location>
        <begin position="600"/>
        <end position="618"/>
    </location>
</feature>
<feature type="region of interest" description="Disordered" evidence="3">
    <location>
        <begin position="600"/>
        <end position="652"/>
    </location>
</feature>
<feature type="region of interest" description="Disordered" evidence="3">
    <location>
        <begin position="343"/>
        <end position="576"/>
    </location>
</feature>
<dbReference type="EMBL" id="JAEUBE010000183">
    <property type="protein sequence ID" value="KAH3667257.1"/>
    <property type="molecule type" value="Genomic_DNA"/>
</dbReference>
<evidence type="ECO:0000259" key="4">
    <source>
        <dbReference type="PROSITE" id="PS50961"/>
    </source>
</evidence>
<dbReference type="OrthoDB" id="340227at2759"/>
<dbReference type="Pfam" id="PF05383">
    <property type="entry name" value="La"/>
    <property type="match status" value="1"/>
</dbReference>
<feature type="compositionally biased region" description="Polar residues" evidence="3">
    <location>
        <begin position="359"/>
        <end position="394"/>
    </location>
</feature>
<dbReference type="CDD" id="cd07323">
    <property type="entry name" value="LAM"/>
    <property type="match status" value="1"/>
</dbReference>
<dbReference type="PROSITE" id="PS50961">
    <property type="entry name" value="HTH_LA"/>
    <property type="match status" value="1"/>
</dbReference>
<reference evidence="5" key="2">
    <citation type="submission" date="2021-01" db="EMBL/GenBank/DDBJ databases">
        <authorList>
            <person name="Schikora-Tamarit M.A."/>
        </authorList>
    </citation>
    <scope>NUCLEOTIDE SEQUENCE</scope>
    <source>
        <strain evidence="5">CBS6075</strain>
    </source>
</reference>
<evidence type="ECO:0000256" key="2">
    <source>
        <dbReference type="PROSITE-ProRule" id="PRU00332"/>
    </source>
</evidence>
<dbReference type="InterPro" id="IPR045180">
    <property type="entry name" value="La_dom_prot"/>
</dbReference>
<dbReference type="SMART" id="SM00715">
    <property type="entry name" value="LA"/>
    <property type="match status" value="1"/>
</dbReference>
<dbReference type="SUPFAM" id="SSF46785">
    <property type="entry name" value="Winged helix' DNA-binding domain"/>
    <property type="match status" value="1"/>
</dbReference>
<feature type="compositionally biased region" description="Polar residues" evidence="3">
    <location>
        <begin position="507"/>
        <end position="527"/>
    </location>
</feature>
<dbReference type="InterPro" id="IPR006630">
    <property type="entry name" value="La_HTH"/>
</dbReference>
<protein>
    <recommendedName>
        <fullName evidence="4">HTH La-type RNA-binding domain-containing protein</fullName>
    </recommendedName>
</protein>
<proteinExistence type="predicted"/>
<evidence type="ECO:0000256" key="3">
    <source>
        <dbReference type="SAM" id="MobiDB-lite"/>
    </source>
</evidence>
<dbReference type="Proteomes" id="UP000769157">
    <property type="component" value="Unassembled WGS sequence"/>
</dbReference>
<dbReference type="InterPro" id="IPR036390">
    <property type="entry name" value="WH_DNA-bd_sf"/>
</dbReference>
<keyword evidence="1 2" id="KW-0694">RNA-binding</keyword>
<dbReference type="GO" id="GO:0003723">
    <property type="term" value="F:RNA binding"/>
    <property type="evidence" value="ECO:0007669"/>
    <property type="project" value="UniProtKB-UniRule"/>
</dbReference>
<reference evidence="5" key="1">
    <citation type="journal article" date="2021" name="Open Biol.">
        <title>Shared evolutionary footprints suggest mitochondrial oxidative damage underlies multiple complex I losses in fungi.</title>
        <authorList>
            <person name="Schikora-Tamarit M.A."/>
            <person name="Marcet-Houben M."/>
            <person name="Nosek J."/>
            <person name="Gabaldon T."/>
        </authorList>
    </citation>
    <scope>NUCLEOTIDE SEQUENCE</scope>
    <source>
        <strain evidence="5">CBS6075</strain>
    </source>
</reference>
<name>A0A9P8P9H9_9ASCO</name>
<dbReference type="GO" id="GO:0045727">
    <property type="term" value="P:positive regulation of translation"/>
    <property type="evidence" value="ECO:0007669"/>
    <property type="project" value="TreeGrafter"/>
</dbReference>
<feature type="domain" description="HTH La-type RNA-binding" evidence="4">
    <location>
        <begin position="706"/>
        <end position="796"/>
    </location>
</feature>
<dbReference type="AlphaFoldDB" id="A0A9P8P9H9"/>
<accession>A0A9P8P9H9</accession>
<dbReference type="GO" id="GO:0010494">
    <property type="term" value="C:cytoplasmic stress granule"/>
    <property type="evidence" value="ECO:0007669"/>
    <property type="project" value="TreeGrafter"/>
</dbReference>
<feature type="compositionally biased region" description="Basic and acidic residues" evidence="3">
    <location>
        <begin position="478"/>
        <end position="488"/>
    </location>
</feature>
<organism evidence="5 6">
    <name type="scientific">Ogataea philodendri</name>
    <dbReference type="NCBI Taxonomy" id="1378263"/>
    <lineage>
        <taxon>Eukaryota</taxon>
        <taxon>Fungi</taxon>
        <taxon>Dikarya</taxon>
        <taxon>Ascomycota</taxon>
        <taxon>Saccharomycotina</taxon>
        <taxon>Pichiomycetes</taxon>
        <taxon>Pichiales</taxon>
        <taxon>Pichiaceae</taxon>
        <taxon>Ogataea</taxon>
    </lineage>
</organism>
<dbReference type="Gene3D" id="1.10.10.10">
    <property type="entry name" value="Winged helix-like DNA-binding domain superfamily/Winged helix DNA-binding domain"/>
    <property type="match status" value="1"/>
</dbReference>
<evidence type="ECO:0000313" key="6">
    <source>
        <dbReference type="Proteomes" id="UP000769157"/>
    </source>
</evidence>
<evidence type="ECO:0000256" key="1">
    <source>
        <dbReference type="ARBA" id="ARBA00022884"/>
    </source>
</evidence>
<sequence length="806" mass="89126">MTRRPSRLTLLETSGQKLDVRAHQRTGLVSLLLLVTETTKQSSAGLERSFKVTGSRFSKDVDLDQVGLKSTLQWRDRLHEQWVGVLHVQVHETHHSHTCENTLDSTLELFQIVILDGSDGQLGLSLPLQSVRRLQVLESGEIVLFNNQPSRIEVNTQSEQSTRNVQDSHVKKDGWVFEVKFTRNLHHTQHEHKVGHGRIHNEGKMSRWTKNKIFKGGLGNLAEVFELVDHTESVVDLHSSLDLLTRFKTSIGGCVSAKARAIRSRVFFLTSRRGQDKVSSFVHTGKSKPNLDFVSSRQLDSWRNAISCPSIRSGLIRIILFKPLLFVTMVEFFDSSATSAAPKVSTLLPAPPPEVNPWKKSTSPQHTGSLNQDISTTRTPITARSEEPPTTQSIPKAKKTGKEKWVPLEAEILVSSPTKSKNKNQNGNSKRKENKQTQVKRTGKKKTTKSPNQLDEKQGPGDAALVGNNLDTNGATDKIPEGSDDKNLTKLVAQLSIDTPQGPDTAPPSSYSLSTLDNGISADTSSKADFEAQGSDPRFIQHQRNKSFNGGGFRYNRKSRNAYPRPNSNIPSLPPYPMIPSAPYYIPYYMPPGTPYGMAVSPSSSRRNSQFNSQSTSRGSPSATNDLGPASVSNDRASQKDSSSSTPMGSPVPMYGDPGAYFGMYSGMPPPAASSGSTSPVPYYAPYYISPPGMGSPVVRPPPQYIIPADDKVGRLTRQLEYYFSVENLLKDIYLRRHMDSDGYVSVAFIGGFSRVKILSDGNAELIFEALERSELLQVEGSGESSKVRLRNGWEQWVFSEDQREQ</sequence>
<feature type="compositionally biased region" description="Polar residues" evidence="3">
    <location>
        <begin position="619"/>
        <end position="648"/>
    </location>
</feature>
<keyword evidence="6" id="KW-1185">Reference proteome</keyword>
<comment type="caution">
    <text evidence="5">The sequence shown here is derived from an EMBL/GenBank/DDBJ whole genome shotgun (WGS) entry which is preliminary data.</text>
</comment>
<dbReference type="PANTHER" id="PTHR22792:SF132">
    <property type="entry name" value="LA-RELATED PROTEIN 1"/>
    <property type="match status" value="1"/>
</dbReference>
<dbReference type="InterPro" id="IPR036388">
    <property type="entry name" value="WH-like_DNA-bd_sf"/>
</dbReference>
<dbReference type="PANTHER" id="PTHR22792">
    <property type="entry name" value="LUPUS LA PROTEIN-RELATED"/>
    <property type="match status" value="1"/>
</dbReference>
<dbReference type="GO" id="GO:0005829">
    <property type="term" value="C:cytosol"/>
    <property type="evidence" value="ECO:0007669"/>
    <property type="project" value="TreeGrafter"/>
</dbReference>
<dbReference type="RefSeq" id="XP_046062069.1">
    <property type="nucleotide sequence ID" value="XM_046203827.1"/>
</dbReference>